<accession>A0A0U4B7E0</accession>
<evidence type="ECO:0000313" key="2">
    <source>
        <dbReference type="Proteomes" id="UP000224284"/>
    </source>
</evidence>
<gene>
    <name evidence="1" type="primary">89</name>
    <name evidence="1" type="ORF">TANK_89</name>
</gene>
<name>A0A0U4B7E0_9CAUD</name>
<keyword evidence="2" id="KW-1185">Reference proteome</keyword>
<dbReference type="KEGG" id="vg:40080004"/>
<dbReference type="Proteomes" id="UP000224284">
    <property type="component" value="Segment"/>
</dbReference>
<dbReference type="RefSeq" id="YP_009604114.1">
    <property type="nucleotide sequence ID" value="NC_041961.1"/>
</dbReference>
<protein>
    <submittedName>
        <fullName evidence="1">Uncharacterized protein</fullName>
    </submittedName>
</protein>
<organism evidence="1 2">
    <name type="scientific">Arthrobacter phage Tank</name>
    <dbReference type="NCBI Taxonomy" id="1772319"/>
    <lineage>
        <taxon>Viruses</taxon>
        <taxon>Duplodnaviria</taxon>
        <taxon>Heunggongvirae</taxon>
        <taxon>Uroviricota</taxon>
        <taxon>Caudoviricetes</taxon>
        <taxon>Tankvirus</taxon>
        <taxon>Tankvirus tank</taxon>
    </lineage>
</organism>
<sequence length="183" mass="20423">MPVHFITSPAEVYAVCGDRGHQSTDPARVTCFICRKSEAFLKAQRGMPMVLADVLADGTTHLDWGMQVARCGTKNGKLSVLIEEVTCPLCIDLNRPASKRIAERVGQPTHVPPILNEKDDNLWLFHDRMESDVELIVQNAERGHAVLVLNGETFHLHHLDRLDLVRALLHDLHYSPEVGGPHD</sequence>
<evidence type="ECO:0000313" key="1">
    <source>
        <dbReference type="EMBL" id="ALY10624.1"/>
    </source>
</evidence>
<dbReference type="EMBL" id="KU160669">
    <property type="protein sequence ID" value="ALY10624.1"/>
    <property type="molecule type" value="Genomic_DNA"/>
</dbReference>
<reference evidence="1 2" key="1">
    <citation type="submission" date="2015-11" db="EMBL/GenBank/DDBJ databases">
        <authorList>
            <person name="Menninger J.E."/>
            <person name="Lamey M.E."/>
            <person name="Lindemann J.M."/>
            <person name="Martynyuk T."/>
            <person name="Mele F.E."/>
            <person name="Nabua C.T."/>
            <person name="Napoli C.K."/>
            <person name="Santiago L.M."/>
            <person name="Sweetman A.T."/>
            <person name="Weinstein J.L."/>
            <person name="Barrett N.A."/>
            <person name="Buerkert T.R."/>
            <person name="Cautela J.A."/>
            <person name="Egan M.S."/>
            <person name="Erb J.E."/>
            <person name="Garrigan K.E."/>
            <person name="Hagan D.J."/>
            <person name="Hartwell M.C."/>
            <person name="Hyduchak K.M."/>
            <person name="Jacob A.E."/>
            <person name="DeNigris D.M."/>
            <person name="London S.C."/>
            <person name="King-Smith C."/>
            <person name="Lee-Soety J.Y."/>
            <person name="Bradley K.W."/>
            <person name="Asai D.J."/>
            <person name="Bowman C.A."/>
            <person name="Russell D.A."/>
            <person name="Pope W.H."/>
            <person name="Jacobs-Sera D."/>
            <person name="Hendrix R.W."/>
            <person name="Hatfull G.F."/>
        </authorList>
    </citation>
    <scope>NUCLEOTIDE SEQUENCE [LARGE SCALE GENOMIC DNA]</scope>
</reference>
<dbReference type="GeneID" id="40080004"/>
<proteinExistence type="predicted"/>